<keyword evidence="3" id="KW-1185">Reference proteome</keyword>
<keyword evidence="1" id="KW-0732">Signal</keyword>
<dbReference type="AlphaFoldDB" id="A0A8J2ZKW7"/>
<reference evidence="2" key="1">
    <citation type="journal article" date="2014" name="Int. J. Syst. Evol. Microbiol.">
        <title>Complete genome sequence of Corynebacterium casei LMG S-19264T (=DSM 44701T), isolated from a smear-ripened cheese.</title>
        <authorList>
            <consortium name="US DOE Joint Genome Institute (JGI-PGF)"/>
            <person name="Walter F."/>
            <person name="Albersmeier A."/>
            <person name="Kalinowski J."/>
            <person name="Ruckert C."/>
        </authorList>
    </citation>
    <scope>NUCLEOTIDE SEQUENCE</scope>
    <source>
        <strain evidence="2">CGMCC 1.15762</strain>
    </source>
</reference>
<accession>A0A8J2ZKW7</accession>
<dbReference type="RefSeq" id="WP_188790531.1">
    <property type="nucleotide sequence ID" value="NZ_BMJV01000005.1"/>
</dbReference>
<evidence type="ECO:0000313" key="3">
    <source>
        <dbReference type="Proteomes" id="UP000617145"/>
    </source>
</evidence>
<name>A0A8J2ZKW7_9RHOB</name>
<reference evidence="2" key="2">
    <citation type="submission" date="2020-09" db="EMBL/GenBank/DDBJ databases">
        <authorList>
            <person name="Sun Q."/>
            <person name="Zhou Y."/>
        </authorList>
    </citation>
    <scope>NUCLEOTIDE SEQUENCE</scope>
    <source>
        <strain evidence="2">CGMCC 1.15762</strain>
    </source>
</reference>
<protein>
    <submittedName>
        <fullName evidence="2">Uncharacterized protein</fullName>
    </submittedName>
</protein>
<feature type="chain" id="PRO_5035329142" evidence="1">
    <location>
        <begin position="24"/>
        <end position="101"/>
    </location>
</feature>
<organism evidence="2 3">
    <name type="scientific">Salipiger pallidus</name>
    <dbReference type="NCBI Taxonomy" id="1775170"/>
    <lineage>
        <taxon>Bacteria</taxon>
        <taxon>Pseudomonadati</taxon>
        <taxon>Pseudomonadota</taxon>
        <taxon>Alphaproteobacteria</taxon>
        <taxon>Rhodobacterales</taxon>
        <taxon>Roseobacteraceae</taxon>
        <taxon>Salipiger</taxon>
    </lineage>
</organism>
<dbReference type="EMBL" id="BMJV01000005">
    <property type="protein sequence ID" value="GGG75136.1"/>
    <property type="molecule type" value="Genomic_DNA"/>
</dbReference>
<proteinExistence type="predicted"/>
<gene>
    <name evidence="2" type="ORF">GCM10011415_24600</name>
</gene>
<comment type="caution">
    <text evidence="2">The sequence shown here is derived from an EMBL/GenBank/DDBJ whole genome shotgun (WGS) entry which is preliminary data.</text>
</comment>
<feature type="signal peptide" evidence="1">
    <location>
        <begin position="1"/>
        <end position="23"/>
    </location>
</feature>
<evidence type="ECO:0000313" key="2">
    <source>
        <dbReference type="EMBL" id="GGG75136.1"/>
    </source>
</evidence>
<sequence>MIRRTYAMVLFTAALGAAAPGLAAAQGYAQGSTGVHERNWTLSIGRPVTLTRGEKSRLAFLMPRADPASITPEQAGRVRGILHSNRSDSNKRSRLRMILRN</sequence>
<evidence type="ECO:0000256" key="1">
    <source>
        <dbReference type="SAM" id="SignalP"/>
    </source>
</evidence>
<dbReference type="Proteomes" id="UP000617145">
    <property type="component" value="Unassembled WGS sequence"/>
</dbReference>